<organism evidence="2 3">
    <name type="scientific">Thalassomonas actiniarum</name>
    <dbReference type="NCBI Taxonomy" id="485447"/>
    <lineage>
        <taxon>Bacteria</taxon>
        <taxon>Pseudomonadati</taxon>
        <taxon>Pseudomonadota</taxon>
        <taxon>Gammaproteobacteria</taxon>
        <taxon>Alteromonadales</taxon>
        <taxon>Colwelliaceae</taxon>
        <taxon>Thalassomonas</taxon>
    </lineage>
</organism>
<dbReference type="EMBL" id="CP059736">
    <property type="protein sequence ID" value="WDE02216.1"/>
    <property type="molecule type" value="Genomic_DNA"/>
</dbReference>
<reference evidence="2 3" key="2">
    <citation type="journal article" date="2022" name="Mar. Drugs">
        <title>Bioassay-Guided Fractionation Leads to the Detection of Cholic Acid Generated by the Rare Thalassomonas sp.</title>
        <authorList>
            <person name="Pheiffer F."/>
            <person name="Schneider Y.K."/>
            <person name="Hansen E.H."/>
            <person name="Andersen J.H."/>
            <person name="Isaksson J."/>
            <person name="Busche T."/>
            <person name="R C."/>
            <person name="Kalinowski J."/>
            <person name="Zyl L.V."/>
            <person name="Trindade M."/>
        </authorList>
    </citation>
    <scope>NUCLEOTIDE SEQUENCE [LARGE SCALE GENOMIC DNA]</scope>
    <source>
        <strain evidence="2 3">A5K-106</strain>
    </source>
</reference>
<reference evidence="2 3" key="1">
    <citation type="journal article" date="2015" name="Genome Announc.">
        <title>Draft Genome Sequences of Marine Isolates of Thalassomonas viridans and Thalassomonas actiniarum.</title>
        <authorList>
            <person name="Olonade I."/>
            <person name="van Zyl L.J."/>
            <person name="Trindade M."/>
        </authorList>
    </citation>
    <scope>NUCLEOTIDE SEQUENCE [LARGE SCALE GENOMIC DNA]</scope>
    <source>
        <strain evidence="2 3">A5K-106</strain>
    </source>
</reference>
<evidence type="ECO:0000313" key="2">
    <source>
        <dbReference type="EMBL" id="WDE02216.1"/>
    </source>
</evidence>
<proteinExistence type="predicted"/>
<keyword evidence="3" id="KW-1185">Reference proteome</keyword>
<dbReference type="AlphaFoldDB" id="A0AAE9YVV2"/>
<keyword evidence="1" id="KW-0812">Transmembrane</keyword>
<evidence type="ECO:0000313" key="3">
    <source>
        <dbReference type="Proteomes" id="UP000032568"/>
    </source>
</evidence>
<keyword evidence="1" id="KW-1133">Transmembrane helix</keyword>
<dbReference type="KEGG" id="tact:SG35_031150"/>
<name>A0AAE9YVV2_9GAMM</name>
<protein>
    <submittedName>
        <fullName evidence="2">SLATT domain-containing protein</fullName>
    </submittedName>
</protein>
<feature type="transmembrane region" description="Helical" evidence="1">
    <location>
        <begin position="78"/>
        <end position="97"/>
    </location>
</feature>
<accession>A0AAE9YVV2</accession>
<dbReference type="Proteomes" id="UP000032568">
    <property type="component" value="Chromosome pTact"/>
</dbReference>
<dbReference type="NCBIfam" id="NF033632">
    <property type="entry name" value="SLATT_4"/>
    <property type="match status" value="1"/>
</dbReference>
<sequence>MIDNIEQQNLLLDWYRRFRVNEKAHYKSATACRIFNYTLGIPLVIITTIVASDIFELFREHAEDQFPWKTGIMGMEAYLVSILSVAAPVLAALQTFLRFPERAEKHKIAGVKFGLLKKDIEKCLMFPASEDEAKKQIEKIKEHDAQAMLEAPSLGAISLFLTRYAIKENSTIKHFKANTENAE</sequence>
<gene>
    <name evidence="2" type="ORF">SG35_031150</name>
</gene>
<evidence type="ECO:0000256" key="1">
    <source>
        <dbReference type="SAM" id="Phobius"/>
    </source>
</evidence>
<keyword evidence="1" id="KW-0472">Membrane</keyword>
<feature type="transmembrane region" description="Helical" evidence="1">
    <location>
        <begin position="34"/>
        <end position="58"/>
    </location>
</feature>